<dbReference type="STRING" id="52838.A0A4S8IJN4"/>
<reference evidence="1 2" key="1">
    <citation type="journal article" date="2019" name="Nat. Plants">
        <title>Genome sequencing of Musa balbisiana reveals subgenome evolution and function divergence in polyploid bananas.</title>
        <authorList>
            <person name="Yao X."/>
        </authorList>
    </citation>
    <scope>NUCLEOTIDE SEQUENCE [LARGE SCALE GENOMIC DNA]</scope>
    <source>
        <strain evidence="2">cv. DH-PKW</strain>
        <tissue evidence="1">Leaves</tissue>
    </source>
</reference>
<dbReference type="AlphaFoldDB" id="A0A4S8IJN4"/>
<sequence>MDSGPRLATQRSCACLPLNVGDWCGSRRRTVGFARMPDGEYDDECAPFAHHSARSSATRLRGLWRRIMREKRRIFNPASTAPMAYDPHTYAQNFDEGSAWAEPEDLSRSFSARFAVPSRVLQRIR</sequence>
<gene>
    <name evidence="1" type="ORF">C4D60_Mb09t24980</name>
</gene>
<evidence type="ECO:0000313" key="1">
    <source>
        <dbReference type="EMBL" id="THU48319.1"/>
    </source>
</evidence>
<accession>A0A4S8IJN4</accession>
<organism evidence="1 2">
    <name type="scientific">Musa balbisiana</name>
    <name type="common">Banana</name>
    <dbReference type="NCBI Taxonomy" id="52838"/>
    <lineage>
        <taxon>Eukaryota</taxon>
        <taxon>Viridiplantae</taxon>
        <taxon>Streptophyta</taxon>
        <taxon>Embryophyta</taxon>
        <taxon>Tracheophyta</taxon>
        <taxon>Spermatophyta</taxon>
        <taxon>Magnoliopsida</taxon>
        <taxon>Liliopsida</taxon>
        <taxon>Zingiberales</taxon>
        <taxon>Musaceae</taxon>
        <taxon>Musa</taxon>
    </lineage>
</organism>
<proteinExistence type="predicted"/>
<dbReference type="PANTHER" id="PTHR33168">
    <property type="entry name" value="STRESS INDUCED PROTEIN-RELATED"/>
    <property type="match status" value="1"/>
</dbReference>
<name>A0A4S8IJN4_MUSBA</name>
<comment type="caution">
    <text evidence="1">The sequence shown here is derived from an EMBL/GenBank/DDBJ whole genome shotgun (WGS) entry which is preliminary data.</text>
</comment>
<dbReference type="EMBL" id="PYDT01000010">
    <property type="protein sequence ID" value="THU48319.1"/>
    <property type="molecule type" value="Genomic_DNA"/>
</dbReference>
<keyword evidence="2" id="KW-1185">Reference proteome</keyword>
<protein>
    <submittedName>
        <fullName evidence="1">Uncharacterized protein</fullName>
    </submittedName>
</protein>
<evidence type="ECO:0000313" key="2">
    <source>
        <dbReference type="Proteomes" id="UP000317650"/>
    </source>
</evidence>
<dbReference type="Proteomes" id="UP000317650">
    <property type="component" value="Chromosome 9"/>
</dbReference>